<dbReference type="InterPro" id="IPR036249">
    <property type="entry name" value="Thioredoxin-like_sf"/>
</dbReference>
<name>A0A7J3SN88_9CREN</name>
<protein>
    <submittedName>
        <fullName evidence="1">Thioredoxin</fullName>
    </submittedName>
</protein>
<evidence type="ECO:0000313" key="1">
    <source>
        <dbReference type="EMBL" id="HGZ60359.1"/>
    </source>
</evidence>
<dbReference type="AlphaFoldDB" id="A0A7J3SN88"/>
<dbReference type="Gene3D" id="3.40.30.10">
    <property type="entry name" value="Glutaredoxin"/>
    <property type="match status" value="1"/>
</dbReference>
<sequence>MGSEDELKELLNKLLTEILSKSSQGSETSYEVNPASQNGIYVLNEGHWKLYRTDGLPLHPGEQGDGIYVLYFDNTKCGACRRFDKEWFPFAAENAGKAKFFIVLCEWFARNCASKAASLTFTLHEVRASPTTIFFKVINGEIAKQERFEGVVSKQKLEEALSKMTLS</sequence>
<dbReference type="CDD" id="cd02947">
    <property type="entry name" value="TRX_family"/>
    <property type="match status" value="1"/>
</dbReference>
<organism evidence="1">
    <name type="scientific">Fervidicoccus fontis</name>
    <dbReference type="NCBI Taxonomy" id="683846"/>
    <lineage>
        <taxon>Archaea</taxon>
        <taxon>Thermoproteota</taxon>
        <taxon>Thermoprotei</taxon>
        <taxon>Fervidicoccales</taxon>
        <taxon>Fervidicoccaceae</taxon>
        <taxon>Fervidicoccus</taxon>
    </lineage>
</organism>
<gene>
    <name evidence="1" type="ORF">ENW83_04045</name>
</gene>
<dbReference type="EMBL" id="DTLS01000116">
    <property type="protein sequence ID" value="HGZ60359.1"/>
    <property type="molecule type" value="Genomic_DNA"/>
</dbReference>
<accession>A0A7J3SN88</accession>
<comment type="caution">
    <text evidence="1">The sequence shown here is derived from an EMBL/GenBank/DDBJ whole genome shotgun (WGS) entry which is preliminary data.</text>
</comment>
<reference evidence="1" key="1">
    <citation type="journal article" date="2020" name="mSystems">
        <title>Genome- and Community-Level Interaction Insights into Carbon Utilization and Element Cycling Functions of Hydrothermarchaeota in Hydrothermal Sediment.</title>
        <authorList>
            <person name="Zhou Z."/>
            <person name="Liu Y."/>
            <person name="Xu W."/>
            <person name="Pan J."/>
            <person name="Luo Z.H."/>
            <person name="Li M."/>
        </authorList>
    </citation>
    <scope>NUCLEOTIDE SEQUENCE [LARGE SCALE GENOMIC DNA]</scope>
    <source>
        <strain evidence="1">SpSt-885</strain>
    </source>
</reference>
<dbReference type="SUPFAM" id="SSF52833">
    <property type="entry name" value="Thioredoxin-like"/>
    <property type="match status" value="1"/>
</dbReference>
<proteinExistence type="predicted"/>